<feature type="domain" description="WW" evidence="2">
    <location>
        <begin position="185"/>
        <end position="212"/>
    </location>
</feature>
<feature type="region of interest" description="Disordered" evidence="1">
    <location>
        <begin position="205"/>
        <end position="310"/>
    </location>
</feature>
<accession>A0A9Q0I2S5</accession>
<dbReference type="PROSITE" id="PS01159">
    <property type="entry name" value="WW_DOMAIN_1"/>
    <property type="match status" value="1"/>
</dbReference>
<dbReference type="GO" id="GO:0071011">
    <property type="term" value="C:precatalytic spliceosome"/>
    <property type="evidence" value="ECO:0007669"/>
    <property type="project" value="TreeGrafter"/>
</dbReference>
<evidence type="ECO:0000313" key="3">
    <source>
        <dbReference type="EMBL" id="KAJ3584697.1"/>
    </source>
</evidence>
<dbReference type="Proteomes" id="UP001148018">
    <property type="component" value="Unassembled WGS sequence"/>
</dbReference>
<dbReference type="InterPro" id="IPR036020">
    <property type="entry name" value="WW_dom_sf"/>
</dbReference>
<dbReference type="Gene3D" id="2.20.70.10">
    <property type="match status" value="2"/>
</dbReference>
<protein>
    <recommendedName>
        <fullName evidence="2">WW domain-containing protein</fullName>
    </recommendedName>
</protein>
<dbReference type="PROSITE" id="PS50020">
    <property type="entry name" value="WW_DOMAIN_2"/>
    <property type="match status" value="2"/>
</dbReference>
<dbReference type="InterPro" id="IPR040023">
    <property type="entry name" value="WBP4"/>
</dbReference>
<dbReference type="OrthoDB" id="191651at2759"/>
<reference evidence="3" key="1">
    <citation type="submission" date="2022-07" db="EMBL/GenBank/DDBJ databases">
        <title>Chromosome-level genome of Muraenolepis orangiensis.</title>
        <authorList>
            <person name="Kim J."/>
        </authorList>
    </citation>
    <scope>NUCLEOTIDE SEQUENCE</scope>
    <source>
        <strain evidence="3">KU_S4_2022</strain>
        <tissue evidence="3">Muscle</tissue>
    </source>
</reference>
<evidence type="ECO:0000256" key="1">
    <source>
        <dbReference type="SAM" id="MobiDB-lite"/>
    </source>
</evidence>
<sequence>MINYFIFPGLIIGSPNRGSSVSTASVGSQTTNLGKNHKENVAAKISEIKKKSMDKAKQEERMSKEFAAMEEAATKAYEEDLKRLQLESGGPVPEAKPAVQPAVPPKPPKHPPKQEKLHKKAAKVKLEKPEKSRNLWTKAKSDSGHAYYYNAETGESAWEQPEGFQGDDSEAPHPGQNEAWSVGVWLEAASPGGYIYYYNSETGETSWERPAHLPPLEEPSAPGTEPTPGVELLSHGAQASTPGLEQLSHGAQASTPMEESAGEAHPQPKVPKISLGKRKAEPLEEEPEVKRSKKPTAYGSWEPIKEEVDPYAGIDLQLPQVEEYLEPLELTLPPEPRPQFRERTITSLGDQGGPAAFRKNKMHNGKARSLRQRAEEDD</sequence>
<dbReference type="PANTHER" id="PTHR13173:SF10">
    <property type="entry name" value="WW DOMAIN-BINDING PROTEIN 4"/>
    <property type="match status" value="1"/>
</dbReference>
<dbReference type="InterPro" id="IPR001202">
    <property type="entry name" value="WW_dom"/>
</dbReference>
<feature type="domain" description="WW" evidence="2">
    <location>
        <begin position="136"/>
        <end position="163"/>
    </location>
</feature>
<proteinExistence type="predicted"/>
<feature type="region of interest" description="Disordered" evidence="1">
    <location>
        <begin position="83"/>
        <end position="178"/>
    </location>
</feature>
<comment type="caution">
    <text evidence="3">The sequence shown here is derived from an EMBL/GenBank/DDBJ whole genome shotgun (WGS) entry which is preliminary data.</text>
</comment>
<dbReference type="SUPFAM" id="SSF51045">
    <property type="entry name" value="WW domain"/>
    <property type="match status" value="2"/>
</dbReference>
<dbReference type="CDD" id="cd00201">
    <property type="entry name" value="WW"/>
    <property type="match status" value="2"/>
</dbReference>
<feature type="compositionally biased region" description="Basic and acidic residues" evidence="1">
    <location>
        <begin position="124"/>
        <end position="143"/>
    </location>
</feature>
<feature type="compositionally biased region" description="Polar residues" evidence="1">
    <location>
        <begin position="237"/>
        <end position="257"/>
    </location>
</feature>
<dbReference type="PANTHER" id="PTHR13173">
    <property type="entry name" value="WW DOMAIN BINDING PROTEIN 4"/>
    <property type="match status" value="1"/>
</dbReference>
<feature type="compositionally biased region" description="Low complexity" evidence="1">
    <location>
        <begin position="91"/>
        <end position="101"/>
    </location>
</feature>
<organism evidence="3 4">
    <name type="scientific">Muraenolepis orangiensis</name>
    <name type="common">Patagonian moray cod</name>
    <dbReference type="NCBI Taxonomy" id="630683"/>
    <lineage>
        <taxon>Eukaryota</taxon>
        <taxon>Metazoa</taxon>
        <taxon>Chordata</taxon>
        <taxon>Craniata</taxon>
        <taxon>Vertebrata</taxon>
        <taxon>Euteleostomi</taxon>
        <taxon>Actinopterygii</taxon>
        <taxon>Neopterygii</taxon>
        <taxon>Teleostei</taxon>
        <taxon>Neoteleostei</taxon>
        <taxon>Acanthomorphata</taxon>
        <taxon>Zeiogadaria</taxon>
        <taxon>Gadariae</taxon>
        <taxon>Gadiformes</taxon>
        <taxon>Muraenolepidoidei</taxon>
        <taxon>Muraenolepididae</taxon>
        <taxon>Muraenolepis</taxon>
    </lineage>
</organism>
<dbReference type="EMBL" id="JANIIK010000119">
    <property type="protein sequence ID" value="KAJ3584697.1"/>
    <property type="molecule type" value="Genomic_DNA"/>
</dbReference>
<feature type="compositionally biased region" description="Basic residues" evidence="1">
    <location>
        <begin position="358"/>
        <end position="371"/>
    </location>
</feature>
<dbReference type="AlphaFoldDB" id="A0A9Q0I2S5"/>
<dbReference type="SMART" id="SM00456">
    <property type="entry name" value="WW"/>
    <property type="match status" value="2"/>
</dbReference>
<keyword evidence="4" id="KW-1185">Reference proteome</keyword>
<gene>
    <name evidence="3" type="ORF">NHX12_015192</name>
</gene>
<name>A0A9Q0I2S5_9TELE</name>
<feature type="region of interest" description="Disordered" evidence="1">
    <location>
        <begin position="331"/>
        <end position="378"/>
    </location>
</feature>
<feature type="compositionally biased region" description="Basic residues" evidence="1">
    <location>
        <begin position="107"/>
        <end position="123"/>
    </location>
</feature>
<evidence type="ECO:0000313" key="4">
    <source>
        <dbReference type="Proteomes" id="UP001148018"/>
    </source>
</evidence>
<dbReference type="Pfam" id="PF00397">
    <property type="entry name" value="WW"/>
    <property type="match status" value="2"/>
</dbReference>
<dbReference type="GO" id="GO:0000398">
    <property type="term" value="P:mRNA splicing, via spliceosome"/>
    <property type="evidence" value="ECO:0007669"/>
    <property type="project" value="InterPro"/>
</dbReference>
<dbReference type="GO" id="GO:0003723">
    <property type="term" value="F:RNA binding"/>
    <property type="evidence" value="ECO:0007669"/>
    <property type="project" value="TreeGrafter"/>
</dbReference>
<evidence type="ECO:0000259" key="2">
    <source>
        <dbReference type="PROSITE" id="PS50020"/>
    </source>
</evidence>